<evidence type="ECO:0000313" key="2">
    <source>
        <dbReference type="Proteomes" id="UP001239445"/>
    </source>
</evidence>
<dbReference type="EMBL" id="MU839828">
    <property type="protein sequence ID" value="KAK1759514.1"/>
    <property type="molecule type" value="Genomic_DNA"/>
</dbReference>
<feature type="non-terminal residue" evidence="1">
    <location>
        <position position="220"/>
    </location>
</feature>
<comment type="caution">
    <text evidence="1">The sequence shown here is derived from an EMBL/GenBank/DDBJ whole genome shotgun (WGS) entry which is preliminary data.</text>
</comment>
<dbReference type="Proteomes" id="UP001239445">
    <property type="component" value="Unassembled WGS sequence"/>
</dbReference>
<protein>
    <submittedName>
        <fullName evidence="1">Uncharacterized protein</fullName>
    </submittedName>
</protein>
<accession>A0AAJ0BLZ4</accession>
<dbReference type="AlphaFoldDB" id="A0AAJ0BLZ4"/>
<organism evidence="1 2">
    <name type="scientific">Echria macrotheca</name>
    <dbReference type="NCBI Taxonomy" id="438768"/>
    <lineage>
        <taxon>Eukaryota</taxon>
        <taxon>Fungi</taxon>
        <taxon>Dikarya</taxon>
        <taxon>Ascomycota</taxon>
        <taxon>Pezizomycotina</taxon>
        <taxon>Sordariomycetes</taxon>
        <taxon>Sordariomycetidae</taxon>
        <taxon>Sordariales</taxon>
        <taxon>Schizotheciaceae</taxon>
        <taxon>Echria</taxon>
    </lineage>
</organism>
<sequence>MRMRAETTNVTGQGHLLQSRWETLSNPQLGVIRFREYDRHWVPMLTCPILRPNVVHASWLWTAEPARPDQVGALDWLASLPQLRSLEVVIDDPYIYRRGQTYLTRGRVGRYNQRRIDMFGTVHADRIRQFRLESFRFRLEFRDGFKRARWNGADWWRTFETTVRGEVITGQRTLVNSPVMCHLGALDRTRFLSSRVLGDEDDGNGEAEAVNGQDVQMADA</sequence>
<reference evidence="1" key="1">
    <citation type="submission" date="2023-06" db="EMBL/GenBank/DDBJ databases">
        <title>Genome-scale phylogeny and comparative genomics of the fungal order Sordariales.</title>
        <authorList>
            <consortium name="Lawrence Berkeley National Laboratory"/>
            <person name="Hensen N."/>
            <person name="Bonometti L."/>
            <person name="Westerberg I."/>
            <person name="Brannstrom I.O."/>
            <person name="Guillou S."/>
            <person name="Cros-Aarteil S."/>
            <person name="Calhoun S."/>
            <person name="Haridas S."/>
            <person name="Kuo A."/>
            <person name="Mondo S."/>
            <person name="Pangilinan J."/>
            <person name="Riley R."/>
            <person name="Labutti K."/>
            <person name="Andreopoulos B."/>
            <person name="Lipzen A."/>
            <person name="Chen C."/>
            <person name="Yanf M."/>
            <person name="Daum C."/>
            <person name="Ng V."/>
            <person name="Clum A."/>
            <person name="Steindorff A."/>
            <person name="Ohm R."/>
            <person name="Martin F."/>
            <person name="Silar P."/>
            <person name="Natvig D."/>
            <person name="Lalanne C."/>
            <person name="Gautier V."/>
            <person name="Ament-Velasquez S.L."/>
            <person name="Kruys A."/>
            <person name="Hutchinson M.I."/>
            <person name="Powell A.J."/>
            <person name="Barry K."/>
            <person name="Miller A.N."/>
            <person name="Grigoriev I.V."/>
            <person name="Debuchy R."/>
            <person name="Gladieux P."/>
            <person name="Thoren M.H."/>
            <person name="Johannesson H."/>
        </authorList>
    </citation>
    <scope>NUCLEOTIDE SEQUENCE</scope>
    <source>
        <strain evidence="1">PSN4</strain>
    </source>
</reference>
<evidence type="ECO:0000313" key="1">
    <source>
        <dbReference type="EMBL" id="KAK1759514.1"/>
    </source>
</evidence>
<gene>
    <name evidence="1" type="ORF">QBC47DRAFT_372243</name>
</gene>
<keyword evidence="2" id="KW-1185">Reference proteome</keyword>
<proteinExistence type="predicted"/>
<name>A0AAJ0BLZ4_9PEZI</name>